<sequence>GTDAVTTVTGYRGRSVQIKCNYNSGHKEHNKYLCRRRCPYVGWSDIPVQSGSPAKDSRFSLLDNTTAQVFTVTITDLRPGDGGTYWCGIEQAGSDKYTEILLLVKTDVPPNSTVLHNTHSSSTHSMTTSVHAENTQSTGFPTTTVIITVSVVLVLVLTALLFTIILQRKEKTRASSPGQPAQSSSALHM</sequence>
<dbReference type="Gene3D" id="2.60.40.10">
    <property type="entry name" value="Immunoglobulins"/>
    <property type="match status" value="1"/>
</dbReference>
<dbReference type="InterPro" id="IPR007110">
    <property type="entry name" value="Ig-like_dom"/>
</dbReference>
<dbReference type="InterPro" id="IPR036179">
    <property type="entry name" value="Ig-like_dom_sf"/>
</dbReference>
<comment type="subcellular location">
    <subcellularLocation>
        <location evidence="1">Membrane</location>
    </subcellularLocation>
</comment>
<evidence type="ECO:0000256" key="3">
    <source>
        <dbReference type="ARBA" id="ARBA00023136"/>
    </source>
</evidence>
<feature type="non-terminal residue" evidence="6">
    <location>
        <position position="1"/>
    </location>
</feature>
<dbReference type="EMBL" id="QNUK01000032">
    <property type="protein sequence ID" value="KAF5906487.1"/>
    <property type="molecule type" value="Genomic_DNA"/>
</dbReference>
<keyword evidence="4" id="KW-1133">Transmembrane helix</keyword>
<evidence type="ECO:0000313" key="6">
    <source>
        <dbReference type="EMBL" id="KAF5906487.1"/>
    </source>
</evidence>
<dbReference type="InterPro" id="IPR050671">
    <property type="entry name" value="CD300_family_receptors"/>
</dbReference>
<reference evidence="6" key="1">
    <citation type="submission" date="2020-07" db="EMBL/GenBank/DDBJ databases">
        <title>Clarias magur genome sequencing, assembly and annotation.</title>
        <authorList>
            <person name="Kushwaha B."/>
            <person name="Kumar R."/>
            <person name="Das P."/>
            <person name="Joshi C.G."/>
            <person name="Kumar D."/>
            <person name="Nagpure N.S."/>
            <person name="Pandey M."/>
            <person name="Agarwal S."/>
            <person name="Srivastava S."/>
            <person name="Singh M."/>
            <person name="Sahoo L."/>
            <person name="Jayasankar P."/>
            <person name="Meher P.K."/>
            <person name="Koringa P.G."/>
            <person name="Iquebal M.A."/>
            <person name="Das S.P."/>
            <person name="Bit A."/>
            <person name="Patnaik S."/>
            <person name="Patel N."/>
            <person name="Shah T.M."/>
            <person name="Hinsu A."/>
            <person name="Jena J.K."/>
        </authorList>
    </citation>
    <scope>NUCLEOTIDE SEQUENCE</scope>
    <source>
        <strain evidence="6">CIFAMagur01</strain>
        <tissue evidence="6">Testis</tissue>
    </source>
</reference>
<name>A0A8J4UUB9_CLAMG</name>
<gene>
    <name evidence="6" type="ORF">DAT39_003815</name>
</gene>
<evidence type="ECO:0000313" key="7">
    <source>
        <dbReference type="Proteomes" id="UP000727407"/>
    </source>
</evidence>
<dbReference type="InterPro" id="IPR003599">
    <property type="entry name" value="Ig_sub"/>
</dbReference>
<protein>
    <submittedName>
        <fullName evidence="6">CMRF35-like molecule 1 isoform X1</fullName>
    </submittedName>
</protein>
<evidence type="ECO:0000256" key="4">
    <source>
        <dbReference type="SAM" id="Phobius"/>
    </source>
</evidence>
<accession>A0A8J4UUB9</accession>
<evidence type="ECO:0000259" key="5">
    <source>
        <dbReference type="PROSITE" id="PS50835"/>
    </source>
</evidence>
<keyword evidence="3 4" id="KW-0472">Membrane</keyword>
<feature type="transmembrane region" description="Helical" evidence="4">
    <location>
        <begin position="145"/>
        <end position="166"/>
    </location>
</feature>
<dbReference type="PANTHER" id="PTHR11860">
    <property type="entry name" value="POLYMERIC-IMMUNOGLOBULIN RECEPTOR"/>
    <property type="match status" value="1"/>
</dbReference>
<organism evidence="6 7">
    <name type="scientific">Clarias magur</name>
    <name type="common">Asian catfish</name>
    <name type="synonym">Macropteronotus magur</name>
    <dbReference type="NCBI Taxonomy" id="1594786"/>
    <lineage>
        <taxon>Eukaryota</taxon>
        <taxon>Metazoa</taxon>
        <taxon>Chordata</taxon>
        <taxon>Craniata</taxon>
        <taxon>Vertebrata</taxon>
        <taxon>Euteleostomi</taxon>
        <taxon>Actinopterygii</taxon>
        <taxon>Neopterygii</taxon>
        <taxon>Teleostei</taxon>
        <taxon>Ostariophysi</taxon>
        <taxon>Siluriformes</taxon>
        <taxon>Clariidae</taxon>
        <taxon>Clarias</taxon>
    </lineage>
</organism>
<dbReference type="OrthoDB" id="8920197at2759"/>
<dbReference type="InterPro" id="IPR013106">
    <property type="entry name" value="Ig_V-set"/>
</dbReference>
<dbReference type="PROSITE" id="PS50835">
    <property type="entry name" value="IG_LIKE"/>
    <property type="match status" value="1"/>
</dbReference>
<evidence type="ECO:0000256" key="1">
    <source>
        <dbReference type="ARBA" id="ARBA00004370"/>
    </source>
</evidence>
<keyword evidence="7" id="KW-1185">Reference proteome</keyword>
<comment type="caution">
    <text evidence="6">The sequence shown here is derived from an EMBL/GenBank/DDBJ whole genome shotgun (WGS) entry which is preliminary data.</text>
</comment>
<keyword evidence="2 4" id="KW-0812">Transmembrane</keyword>
<feature type="non-terminal residue" evidence="6">
    <location>
        <position position="189"/>
    </location>
</feature>
<dbReference type="GO" id="GO:0005886">
    <property type="term" value="C:plasma membrane"/>
    <property type="evidence" value="ECO:0007669"/>
    <property type="project" value="TreeGrafter"/>
</dbReference>
<dbReference type="PANTHER" id="PTHR11860:SF118">
    <property type="entry name" value="CMRF35-LIKE MOLECULE 3-RELATED"/>
    <property type="match status" value="1"/>
</dbReference>
<dbReference type="GO" id="GO:0004888">
    <property type="term" value="F:transmembrane signaling receptor activity"/>
    <property type="evidence" value="ECO:0007669"/>
    <property type="project" value="TreeGrafter"/>
</dbReference>
<dbReference type="AlphaFoldDB" id="A0A8J4UUB9"/>
<dbReference type="SUPFAM" id="SSF48726">
    <property type="entry name" value="Immunoglobulin"/>
    <property type="match status" value="1"/>
</dbReference>
<dbReference type="SMART" id="SM00409">
    <property type="entry name" value="IG"/>
    <property type="match status" value="1"/>
</dbReference>
<feature type="domain" description="Ig-like" evidence="5">
    <location>
        <begin position="13"/>
        <end position="98"/>
    </location>
</feature>
<proteinExistence type="predicted"/>
<dbReference type="InterPro" id="IPR013783">
    <property type="entry name" value="Ig-like_fold"/>
</dbReference>
<evidence type="ECO:0000256" key="2">
    <source>
        <dbReference type="ARBA" id="ARBA00022692"/>
    </source>
</evidence>
<dbReference type="Pfam" id="PF07686">
    <property type="entry name" value="V-set"/>
    <property type="match status" value="1"/>
</dbReference>
<dbReference type="Proteomes" id="UP000727407">
    <property type="component" value="Unassembled WGS sequence"/>
</dbReference>